<dbReference type="EnsemblMetazoa" id="GAUT001118-RA">
    <property type="protein sequence ID" value="GAUT001118-PA"/>
    <property type="gene ID" value="GAUT001118"/>
</dbReference>
<proteinExistence type="predicted"/>
<dbReference type="AlphaFoldDB" id="A0A1A9UDR8"/>
<dbReference type="STRING" id="7395.A0A1A9UDR8"/>
<organism evidence="1 2">
    <name type="scientific">Glossina austeni</name>
    <name type="common">Savannah tsetse fly</name>
    <dbReference type="NCBI Taxonomy" id="7395"/>
    <lineage>
        <taxon>Eukaryota</taxon>
        <taxon>Metazoa</taxon>
        <taxon>Ecdysozoa</taxon>
        <taxon>Arthropoda</taxon>
        <taxon>Hexapoda</taxon>
        <taxon>Insecta</taxon>
        <taxon>Pterygota</taxon>
        <taxon>Neoptera</taxon>
        <taxon>Endopterygota</taxon>
        <taxon>Diptera</taxon>
        <taxon>Brachycera</taxon>
        <taxon>Muscomorpha</taxon>
        <taxon>Hippoboscoidea</taxon>
        <taxon>Glossinidae</taxon>
        <taxon>Glossina</taxon>
    </lineage>
</organism>
<protein>
    <submittedName>
        <fullName evidence="1">Uncharacterized protein</fullName>
    </submittedName>
</protein>
<sequence length="127" mass="14138">MYIPAVSALKDYDKYKALIGYALQKPFPQGKTHSRRYIAVYVSIAWKHVEAICTNLAKALGIYDHLMGNPPLITVDMASDSIISAARLKLWRVLEKARSNGTPILCASNSFDGIERFCKRTSLMSNG</sequence>
<accession>A0A1A9UDR8</accession>
<dbReference type="VEuPathDB" id="VectorBase:GAUT001118"/>
<name>A0A1A9UDR8_GLOAU</name>
<keyword evidence="2" id="KW-1185">Reference proteome</keyword>
<evidence type="ECO:0000313" key="2">
    <source>
        <dbReference type="Proteomes" id="UP000078200"/>
    </source>
</evidence>
<dbReference type="Proteomes" id="UP000078200">
    <property type="component" value="Unassembled WGS sequence"/>
</dbReference>
<reference evidence="1" key="1">
    <citation type="submission" date="2020-05" db="UniProtKB">
        <authorList>
            <consortium name="EnsemblMetazoa"/>
        </authorList>
    </citation>
    <scope>IDENTIFICATION</scope>
    <source>
        <strain evidence="1">TTRI</strain>
    </source>
</reference>
<evidence type="ECO:0000313" key="1">
    <source>
        <dbReference type="EnsemblMetazoa" id="GAUT001118-PA"/>
    </source>
</evidence>